<keyword evidence="5" id="KW-0813">Transport</keyword>
<feature type="transmembrane region" description="Helical" evidence="5">
    <location>
        <begin position="24"/>
        <end position="46"/>
    </location>
</feature>
<dbReference type="STRING" id="1379.HMPREF3186_01331"/>
<keyword evidence="3 5" id="KW-1133">Transmembrane helix</keyword>
<evidence type="ECO:0000256" key="3">
    <source>
        <dbReference type="ARBA" id="ARBA00022989"/>
    </source>
</evidence>
<keyword evidence="5" id="KW-1003">Cell membrane</keyword>
<dbReference type="PANTHER" id="PTHR43027:SF1">
    <property type="entry name" value="DOXORUBICIN RESISTANCE ABC TRANSPORTER PERMEASE PROTEIN DRRC-RELATED"/>
    <property type="match status" value="1"/>
</dbReference>
<dbReference type="InterPro" id="IPR013525">
    <property type="entry name" value="ABC2_TM"/>
</dbReference>
<comment type="subcellular location">
    <subcellularLocation>
        <location evidence="5">Cell membrane</location>
        <topology evidence="5">Multi-pass membrane protein</topology>
    </subcellularLocation>
    <subcellularLocation>
        <location evidence="1">Membrane</location>
        <topology evidence="1">Multi-pass membrane protein</topology>
    </subcellularLocation>
</comment>
<evidence type="ECO:0000259" key="6">
    <source>
        <dbReference type="PROSITE" id="PS51012"/>
    </source>
</evidence>
<evidence type="ECO:0000256" key="5">
    <source>
        <dbReference type="RuleBase" id="RU361157"/>
    </source>
</evidence>
<feature type="transmembrane region" description="Helical" evidence="5">
    <location>
        <begin position="52"/>
        <end position="74"/>
    </location>
</feature>
<sequence length="260" mass="29507">MHNMLRAILMSAKVQMKQSIARPMFRFCIFISPILSGILLGMIYQNRSVEDFMLYAFIGAGIATFWGSICFSSASDMDREKWLGTMPMIFTSPIGFENIIFGKILGNTLWGIFSFGLNMLTVKILFNKSIQFASFSYFVLITILMIVSMIAVGFMMAGLFTLSRKISILMNVIDYPIIMLTGMVFPISIFPKFIQYISYLLSPTWAMEGYKLAVQGGSNEELLRVAFILVIIIIIYFIISIFSFRKIKKLCVINGTLEVF</sequence>
<dbReference type="EMBL" id="LSDC01000087">
    <property type="protein sequence ID" value="KXB58835.1"/>
    <property type="molecule type" value="Genomic_DNA"/>
</dbReference>
<comment type="caution">
    <text evidence="7">The sequence shown here is derived from an EMBL/GenBank/DDBJ whole genome shotgun (WGS) entry which is preliminary data.</text>
</comment>
<evidence type="ECO:0000313" key="8">
    <source>
        <dbReference type="Proteomes" id="UP000070355"/>
    </source>
</evidence>
<dbReference type="PROSITE" id="PS51012">
    <property type="entry name" value="ABC_TM2"/>
    <property type="match status" value="1"/>
</dbReference>
<feature type="transmembrane region" description="Helical" evidence="5">
    <location>
        <begin position="175"/>
        <end position="202"/>
    </location>
</feature>
<keyword evidence="4 5" id="KW-0472">Membrane</keyword>
<accession>A0A133ZTS0</accession>
<evidence type="ECO:0000256" key="4">
    <source>
        <dbReference type="ARBA" id="ARBA00023136"/>
    </source>
</evidence>
<evidence type="ECO:0000256" key="1">
    <source>
        <dbReference type="ARBA" id="ARBA00004141"/>
    </source>
</evidence>
<dbReference type="Proteomes" id="UP000070355">
    <property type="component" value="Unassembled WGS sequence"/>
</dbReference>
<dbReference type="PANTHER" id="PTHR43027">
    <property type="entry name" value="DOXORUBICIN RESISTANCE ABC TRANSPORTER PERMEASE PROTEIN DRRC-RELATED"/>
    <property type="match status" value="1"/>
</dbReference>
<comment type="similarity">
    <text evidence="5">Belongs to the ABC-2 integral membrane protein family.</text>
</comment>
<name>A0A133ZTS0_9BACL</name>
<dbReference type="Pfam" id="PF01061">
    <property type="entry name" value="ABC2_membrane"/>
    <property type="match status" value="1"/>
</dbReference>
<gene>
    <name evidence="7" type="ORF">HMPREF3186_01331</name>
</gene>
<feature type="transmembrane region" description="Helical" evidence="5">
    <location>
        <begin position="95"/>
        <end position="117"/>
    </location>
</feature>
<proteinExistence type="inferred from homology"/>
<dbReference type="PATRIC" id="fig|1379.3.peg.1312"/>
<keyword evidence="2 5" id="KW-0812">Transmembrane</keyword>
<dbReference type="GO" id="GO:0140359">
    <property type="term" value="F:ABC-type transporter activity"/>
    <property type="evidence" value="ECO:0007669"/>
    <property type="project" value="InterPro"/>
</dbReference>
<feature type="transmembrane region" description="Helical" evidence="5">
    <location>
        <begin position="222"/>
        <end position="244"/>
    </location>
</feature>
<protein>
    <recommendedName>
        <fullName evidence="5">Transport permease protein</fullName>
    </recommendedName>
</protein>
<dbReference type="GO" id="GO:0005886">
    <property type="term" value="C:plasma membrane"/>
    <property type="evidence" value="ECO:0007669"/>
    <property type="project" value="UniProtKB-SubCell"/>
</dbReference>
<evidence type="ECO:0000256" key="2">
    <source>
        <dbReference type="ARBA" id="ARBA00022692"/>
    </source>
</evidence>
<reference evidence="8" key="1">
    <citation type="submission" date="2016-01" db="EMBL/GenBank/DDBJ databases">
        <authorList>
            <person name="Mitreva M."/>
            <person name="Pepin K.H."/>
            <person name="Mihindukulasuriya K.A."/>
            <person name="Fulton R."/>
            <person name="Fronick C."/>
            <person name="O'Laughlin M."/>
            <person name="Miner T."/>
            <person name="Herter B."/>
            <person name="Rosa B.A."/>
            <person name="Cordes M."/>
            <person name="Tomlinson C."/>
            <person name="Wollam A."/>
            <person name="Palsikar V.B."/>
            <person name="Mardis E.R."/>
            <person name="Wilson R.K."/>
        </authorList>
    </citation>
    <scope>NUCLEOTIDE SEQUENCE [LARGE SCALE GENOMIC DNA]</scope>
    <source>
        <strain evidence="8">DNF01167</strain>
    </source>
</reference>
<dbReference type="AlphaFoldDB" id="A0A133ZTS0"/>
<dbReference type="InterPro" id="IPR047817">
    <property type="entry name" value="ABC2_TM_bact-type"/>
</dbReference>
<feature type="domain" description="ABC transmembrane type-2" evidence="6">
    <location>
        <begin position="14"/>
        <end position="247"/>
    </location>
</feature>
<dbReference type="InterPro" id="IPR052902">
    <property type="entry name" value="ABC-2_transporter"/>
</dbReference>
<evidence type="ECO:0000313" key="7">
    <source>
        <dbReference type="EMBL" id="KXB58835.1"/>
    </source>
</evidence>
<organism evidence="7 8">
    <name type="scientific">Gemella haemolysans</name>
    <dbReference type="NCBI Taxonomy" id="1379"/>
    <lineage>
        <taxon>Bacteria</taxon>
        <taxon>Bacillati</taxon>
        <taxon>Bacillota</taxon>
        <taxon>Bacilli</taxon>
        <taxon>Bacillales</taxon>
        <taxon>Gemellaceae</taxon>
        <taxon>Gemella</taxon>
    </lineage>
</organism>
<feature type="transmembrane region" description="Helical" evidence="5">
    <location>
        <begin position="137"/>
        <end position="163"/>
    </location>
</feature>